<organism evidence="2">
    <name type="scientific">Solanum chacoense</name>
    <name type="common">Chaco potato</name>
    <dbReference type="NCBI Taxonomy" id="4108"/>
    <lineage>
        <taxon>Eukaryota</taxon>
        <taxon>Viridiplantae</taxon>
        <taxon>Streptophyta</taxon>
        <taxon>Embryophyta</taxon>
        <taxon>Tracheophyta</taxon>
        <taxon>Spermatophyta</taxon>
        <taxon>Magnoliopsida</taxon>
        <taxon>eudicotyledons</taxon>
        <taxon>Gunneridae</taxon>
        <taxon>Pentapetalae</taxon>
        <taxon>asterids</taxon>
        <taxon>lamiids</taxon>
        <taxon>Solanales</taxon>
        <taxon>Solanaceae</taxon>
        <taxon>Solanoideae</taxon>
        <taxon>Solaneae</taxon>
        <taxon>Solanum</taxon>
    </lineage>
</organism>
<name>A0A0V0GXW2_SOLCH</name>
<feature type="transmembrane region" description="Helical" evidence="1">
    <location>
        <begin position="84"/>
        <end position="108"/>
    </location>
</feature>
<evidence type="ECO:0000313" key="2">
    <source>
        <dbReference type="EMBL" id="JAP12781.1"/>
    </source>
</evidence>
<dbReference type="EMBL" id="GEDG01029064">
    <property type="protein sequence ID" value="JAP12781.1"/>
    <property type="molecule type" value="Transcribed_RNA"/>
</dbReference>
<reference evidence="2" key="1">
    <citation type="submission" date="2015-12" db="EMBL/GenBank/DDBJ databases">
        <title>Gene expression during late stages of embryo sac development: a critical building block for successful pollen-pistil interactions.</title>
        <authorList>
            <person name="Liu Y."/>
            <person name="Joly V."/>
            <person name="Sabar M."/>
            <person name="Matton D.P."/>
        </authorList>
    </citation>
    <scope>NUCLEOTIDE SEQUENCE</scope>
</reference>
<proteinExistence type="predicted"/>
<keyword evidence="1" id="KW-0472">Membrane</keyword>
<keyword evidence="1" id="KW-1133">Transmembrane helix</keyword>
<dbReference type="AlphaFoldDB" id="A0A0V0GXW2"/>
<feature type="transmembrane region" description="Helical" evidence="1">
    <location>
        <begin position="20"/>
        <end position="40"/>
    </location>
</feature>
<keyword evidence="1" id="KW-0812">Transmembrane</keyword>
<feature type="transmembrane region" description="Helical" evidence="1">
    <location>
        <begin position="46"/>
        <end position="64"/>
    </location>
</feature>
<evidence type="ECO:0000256" key="1">
    <source>
        <dbReference type="SAM" id="Phobius"/>
    </source>
</evidence>
<protein>
    <submittedName>
        <fullName evidence="2">Putative ovule protein</fullName>
    </submittedName>
</protein>
<sequence>MFENEQNEASRTVSYPFCSLCDFMLPLISQNACMSVFYLYVKISNIVRVLLSWCIVYARIFFLFSRFGHFFIKLKSRLVKRFGWSFIFCFKLILLLLGLFLFDFVIILY</sequence>
<accession>A0A0V0GXW2</accession>